<dbReference type="Pfam" id="PF07690">
    <property type="entry name" value="MFS_1"/>
    <property type="match status" value="1"/>
</dbReference>
<proteinExistence type="predicted"/>
<dbReference type="GO" id="GO:0005886">
    <property type="term" value="C:plasma membrane"/>
    <property type="evidence" value="ECO:0007669"/>
    <property type="project" value="TreeGrafter"/>
</dbReference>
<feature type="transmembrane region" description="Helical" evidence="6">
    <location>
        <begin position="360"/>
        <end position="381"/>
    </location>
</feature>
<keyword evidence="3 6" id="KW-1133">Transmembrane helix</keyword>
<dbReference type="InterPro" id="IPR020846">
    <property type="entry name" value="MFS_dom"/>
</dbReference>
<dbReference type="PROSITE" id="PS50850">
    <property type="entry name" value="MFS"/>
    <property type="match status" value="1"/>
</dbReference>
<feature type="transmembrane region" description="Helical" evidence="6">
    <location>
        <begin position="436"/>
        <end position="458"/>
    </location>
</feature>
<evidence type="ECO:0000256" key="3">
    <source>
        <dbReference type="ARBA" id="ARBA00022989"/>
    </source>
</evidence>
<organism evidence="8 9">
    <name type="scientific">Extremus antarcticus</name>
    <dbReference type="NCBI Taxonomy" id="702011"/>
    <lineage>
        <taxon>Eukaryota</taxon>
        <taxon>Fungi</taxon>
        <taxon>Dikarya</taxon>
        <taxon>Ascomycota</taxon>
        <taxon>Pezizomycotina</taxon>
        <taxon>Dothideomycetes</taxon>
        <taxon>Dothideomycetidae</taxon>
        <taxon>Mycosphaerellales</taxon>
        <taxon>Extremaceae</taxon>
        <taxon>Extremus</taxon>
    </lineage>
</organism>
<evidence type="ECO:0000313" key="8">
    <source>
        <dbReference type="EMBL" id="KAK3046372.1"/>
    </source>
</evidence>
<evidence type="ECO:0000256" key="5">
    <source>
        <dbReference type="SAM" id="MobiDB-lite"/>
    </source>
</evidence>
<dbReference type="AlphaFoldDB" id="A0AAJ0D5H6"/>
<dbReference type="GO" id="GO:0022857">
    <property type="term" value="F:transmembrane transporter activity"/>
    <property type="evidence" value="ECO:0007669"/>
    <property type="project" value="InterPro"/>
</dbReference>
<feature type="transmembrane region" description="Helical" evidence="6">
    <location>
        <begin position="63"/>
        <end position="82"/>
    </location>
</feature>
<evidence type="ECO:0000256" key="6">
    <source>
        <dbReference type="SAM" id="Phobius"/>
    </source>
</evidence>
<accession>A0AAJ0D5H6</accession>
<evidence type="ECO:0000256" key="2">
    <source>
        <dbReference type="ARBA" id="ARBA00022692"/>
    </source>
</evidence>
<dbReference type="SUPFAM" id="SSF103473">
    <property type="entry name" value="MFS general substrate transporter"/>
    <property type="match status" value="1"/>
</dbReference>
<name>A0AAJ0D5H6_9PEZI</name>
<dbReference type="PANTHER" id="PTHR23502:SF181">
    <property type="entry name" value="MAJOR FACILITATOR SUPERFAMILY (MFS) PROFILE DOMAIN-CONTAINING PROTEIN"/>
    <property type="match status" value="1"/>
</dbReference>
<feature type="compositionally biased region" description="Polar residues" evidence="5">
    <location>
        <begin position="247"/>
        <end position="259"/>
    </location>
</feature>
<dbReference type="InterPro" id="IPR036259">
    <property type="entry name" value="MFS_trans_sf"/>
</dbReference>
<comment type="caution">
    <text evidence="8">The sequence shown here is derived from an EMBL/GenBank/DDBJ whole genome shotgun (WGS) entry which is preliminary data.</text>
</comment>
<keyword evidence="4 6" id="KW-0472">Membrane</keyword>
<feature type="region of interest" description="Disordered" evidence="5">
    <location>
        <begin position="247"/>
        <end position="272"/>
    </location>
</feature>
<feature type="transmembrane region" description="Helical" evidence="6">
    <location>
        <begin position="133"/>
        <end position="151"/>
    </location>
</feature>
<keyword evidence="9" id="KW-1185">Reference proteome</keyword>
<reference evidence="8" key="1">
    <citation type="submission" date="2023-04" db="EMBL/GenBank/DDBJ databases">
        <title>Black Yeasts Isolated from many extreme environments.</title>
        <authorList>
            <person name="Coleine C."/>
            <person name="Stajich J.E."/>
            <person name="Selbmann L."/>
        </authorList>
    </citation>
    <scope>NUCLEOTIDE SEQUENCE</scope>
    <source>
        <strain evidence="8">CCFEE 5312</strain>
    </source>
</reference>
<evidence type="ECO:0000313" key="9">
    <source>
        <dbReference type="Proteomes" id="UP001271007"/>
    </source>
</evidence>
<evidence type="ECO:0000256" key="4">
    <source>
        <dbReference type="ARBA" id="ARBA00023136"/>
    </source>
</evidence>
<gene>
    <name evidence="8" type="ORF">LTR09_012148</name>
</gene>
<dbReference type="PANTHER" id="PTHR23502">
    <property type="entry name" value="MAJOR FACILITATOR SUPERFAMILY"/>
    <property type="match status" value="1"/>
</dbReference>
<comment type="subcellular location">
    <subcellularLocation>
        <location evidence="1">Membrane</location>
        <topology evidence="1">Multi-pass membrane protein</topology>
    </subcellularLocation>
</comment>
<feature type="transmembrane region" description="Helical" evidence="6">
    <location>
        <begin position="103"/>
        <end position="121"/>
    </location>
</feature>
<feature type="transmembrane region" description="Helical" evidence="6">
    <location>
        <begin position="315"/>
        <end position="340"/>
    </location>
</feature>
<feature type="transmembrane region" description="Helical" evidence="6">
    <location>
        <begin position="221"/>
        <end position="241"/>
    </location>
</feature>
<dbReference type="Proteomes" id="UP001271007">
    <property type="component" value="Unassembled WGS sequence"/>
</dbReference>
<keyword evidence="2 6" id="KW-0812">Transmembrane</keyword>
<protein>
    <recommendedName>
        <fullName evidence="7">Major facilitator superfamily (MFS) profile domain-containing protein</fullName>
    </recommendedName>
</protein>
<dbReference type="EMBL" id="JAWDJX010000097">
    <property type="protein sequence ID" value="KAK3046372.1"/>
    <property type="molecule type" value="Genomic_DNA"/>
</dbReference>
<dbReference type="InterPro" id="IPR011701">
    <property type="entry name" value="MFS"/>
</dbReference>
<evidence type="ECO:0000256" key="1">
    <source>
        <dbReference type="ARBA" id="ARBA00004141"/>
    </source>
</evidence>
<feature type="transmembrane region" description="Helical" evidence="6">
    <location>
        <begin position="193"/>
        <end position="215"/>
    </location>
</feature>
<evidence type="ECO:0000259" key="7">
    <source>
        <dbReference type="PROSITE" id="PS50850"/>
    </source>
</evidence>
<dbReference type="Gene3D" id="1.20.1250.20">
    <property type="entry name" value="MFS general substrate transporter like domains"/>
    <property type="match status" value="1"/>
</dbReference>
<feature type="domain" description="Major facilitator superfamily (MFS) profile" evidence="7">
    <location>
        <begin position="65"/>
        <end position="469"/>
    </location>
</feature>
<sequence length="469" mass="50914">MSRWAYAFRLSKSEVALSEPPGTLRLYDLGDLHSAHPEDNIHLNPQPSSSPADPLNWPAWRKYAILAIMSLYAAVTNFNAAVVGPALPIMQYEVQPVQPFAKLNYLVAVNVLLIGTSNLIWVPVANTVGRRPVLIFAMLATTAFSVWCGVARSFGSLLAARALQGFSTGPADAIAPNVLGEVFFVHERGRAMAIYSVFLAGGGFVGGVSGSYIANHLGYKYIFWLSTVLIGFVSMLEILLVPETSFSRGRGNQAQNPSVQHPRPPIEDDKPSTQAIEVHQNSEMSSGDFTYLSSLKVGLVGDYRDSIWQHALRPWLSLAFPGTWIVMLHYGGLLGGLITISTIGPQFLAAPPYLWREHVGLLSLGGLVGCLLGSVATFFTADRLLSRWAKRTGRGLAEPESRLPAMFFALLLATTGIWTFGFSAADPSQRGWVGMIVGYGMLGFGITQVPSIGFNYVCSNQSPWKTARC</sequence>
<feature type="transmembrane region" description="Helical" evidence="6">
    <location>
        <begin position="402"/>
        <end position="424"/>
    </location>
</feature>